<evidence type="ECO:0000313" key="5">
    <source>
        <dbReference type="Proteomes" id="UP000231632"/>
    </source>
</evidence>
<organism evidence="4 5">
    <name type="scientific">Mariprofundus micogutta</name>
    <dbReference type="NCBI Taxonomy" id="1921010"/>
    <lineage>
        <taxon>Bacteria</taxon>
        <taxon>Pseudomonadati</taxon>
        <taxon>Pseudomonadota</taxon>
        <taxon>Candidatius Mariprofundia</taxon>
        <taxon>Mariprofundales</taxon>
        <taxon>Mariprofundaceae</taxon>
        <taxon>Mariprofundus</taxon>
    </lineage>
</organism>
<dbReference type="InterPro" id="IPR000305">
    <property type="entry name" value="GIY-YIG_endonuc"/>
</dbReference>
<dbReference type="PANTHER" id="PTHR34477">
    <property type="entry name" value="UPF0213 PROTEIN YHBQ"/>
    <property type="match status" value="1"/>
</dbReference>
<feature type="region of interest" description="Disordered" evidence="2">
    <location>
        <begin position="63"/>
        <end position="91"/>
    </location>
</feature>
<comment type="caution">
    <text evidence="4">The sequence shown here is derived from an EMBL/GenBank/DDBJ whole genome shotgun (WGS) entry which is preliminary data.</text>
</comment>
<dbReference type="Gene3D" id="3.40.1440.10">
    <property type="entry name" value="GIY-YIG endonuclease"/>
    <property type="match status" value="1"/>
</dbReference>
<dbReference type="STRING" id="1921010.MMIC_P2427"/>
<evidence type="ECO:0000313" key="4">
    <source>
        <dbReference type="EMBL" id="GAV21438.1"/>
    </source>
</evidence>
<dbReference type="CDD" id="cd10456">
    <property type="entry name" value="GIY-YIG_UPF0213"/>
    <property type="match status" value="1"/>
</dbReference>
<dbReference type="OrthoDB" id="9797095at2"/>
<feature type="compositionally biased region" description="Basic and acidic residues" evidence="2">
    <location>
        <begin position="65"/>
        <end position="80"/>
    </location>
</feature>
<gene>
    <name evidence="4" type="ORF">MMIC_P2427</name>
</gene>
<evidence type="ECO:0000259" key="3">
    <source>
        <dbReference type="PROSITE" id="PS50164"/>
    </source>
</evidence>
<dbReference type="SUPFAM" id="SSF82771">
    <property type="entry name" value="GIY-YIG endonuclease"/>
    <property type="match status" value="1"/>
</dbReference>
<dbReference type="GO" id="GO:0004519">
    <property type="term" value="F:endonuclease activity"/>
    <property type="evidence" value="ECO:0007669"/>
    <property type="project" value="UniProtKB-KW"/>
</dbReference>
<dbReference type="Proteomes" id="UP000231632">
    <property type="component" value="Unassembled WGS sequence"/>
</dbReference>
<keyword evidence="4" id="KW-0255">Endonuclease</keyword>
<proteinExistence type="inferred from homology"/>
<evidence type="ECO:0000256" key="2">
    <source>
        <dbReference type="SAM" id="MobiDB-lite"/>
    </source>
</evidence>
<dbReference type="PANTHER" id="PTHR34477:SF1">
    <property type="entry name" value="UPF0213 PROTEIN YHBQ"/>
    <property type="match status" value="1"/>
</dbReference>
<dbReference type="Pfam" id="PF01541">
    <property type="entry name" value="GIY-YIG"/>
    <property type="match status" value="1"/>
</dbReference>
<dbReference type="PROSITE" id="PS50164">
    <property type="entry name" value="GIY_YIG"/>
    <property type="match status" value="1"/>
</dbReference>
<comment type="similarity">
    <text evidence="1">Belongs to the UPF0213 family.</text>
</comment>
<evidence type="ECO:0000256" key="1">
    <source>
        <dbReference type="ARBA" id="ARBA00007435"/>
    </source>
</evidence>
<accession>A0A1L8CR94</accession>
<dbReference type="InterPro" id="IPR050190">
    <property type="entry name" value="UPF0213_domain"/>
</dbReference>
<dbReference type="InterPro" id="IPR035901">
    <property type="entry name" value="GIY-YIG_endonuc_sf"/>
</dbReference>
<keyword evidence="4" id="KW-0378">Hydrolase</keyword>
<dbReference type="AlphaFoldDB" id="A0A1L8CR94"/>
<protein>
    <submittedName>
        <fullName evidence="4">Putative endonuclease</fullName>
    </submittedName>
</protein>
<keyword evidence="4" id="KW-0540">Nuclease</keyword>
<keyword evidence="5" id="KW-1185">Reference proteome</keyword>
<dbReference type="EMBL" id="BDFD01000034">
    <property type="protein sequence ID" value="GAV21438.1"/>
    <property type="molecule type" value="Genomic_DNA"/>
</dbReference>
<sequence length="91" mass="10196">MPSSEWFLYLIRCSGGQLYTGITTDVERRFSEHKSGKGAKFLRGKGPLELVFQQQVGDRSAASRTEVRVKKMSKSDKEKMIISGTIKPAQT</sequence>
<name>A0A1L8CR94_9PROT</name>
<feature type="domain" description="GIY-YIG" evidence="3">
    <location>
        <begin position="4"/>
        <end position="79"/>
    </location>
</feature>
<reference evidence="4 5" key="1">
    <citation type="journal article" date="2017" name="Arch. Microbiol.">
        <title>Mariprofundus micogutta sp. nov., a novel iron-oxidizing zetaproteobacterium isolated from a deep-sea hydrothermal field at the Bayonnaise knoll of the Izu-Ogasawara arc, and a description of Mariprofundales ord. nov. and Zetaproteobacteria classis nov.</title>
        <authorList>
            <person name="Makita H."/>
            <person name="Tanaka E."/>
            <person name="Mitsunobu S."/>
            <person name="Miyazaki M."/>
            <person name="Nunoura T."/>
            <person name="Uematsu K."/>
            <person name="Takaki Y."/>
            <person name="Nishi S."/>
            <person name="Shimamura S."/>
            <person name="Takai K."/>
        </authorList>
    </citation>
    <scope>NUCLEOTIDE SEQUENCE [LARGE SCALE GENOMIC DNA]</scope>
    <source>
        <strain evidence="4 5">ET2</strain>
    </source>
</reference>
<dbReference type="RefSeq" id="WP_072660729.1">
    <property type="nucleotide sequence ID" value="NZ_BDFD01000034.1"/>
</dbReference>